<dbReference type="Proteomes" id="UP000427906">
    <property type="component" value="Chromosome"/>
</dbReference>
<dbReference type="KEGG" id="dalk:DSCA_51470"/>
<evidence type="ECO:0000313" key="1">
    <source>
        <dbReference type="EMBL" id="BBO71217.1"/>
    </source>
</evidence>
<sequence length="114" mass="12559">MVTINDRNKTEKDALVILVSTDKHLDHVINLTAAAWVKGKQVSLFFTGRGVLLTVDPRFRQLAGKADLNICDASFRANGLHGREGEVPGVTIDDFVTQAKNARMLTDGTRHLVF</sequence>
<dbReference type="SUPFAM" id="SSF75169">
    <property type="entry name" value="DsrEFH-like"/>
    <property type="match status" value="1"/>
</dbReference>
<evidence type="ECO:0000313" key="2">
    <source>
        <dbReference type="Proteomes" id="UP000427906"/>
    </source>
</evidence>
<dbReference type="RefSeq" id="WP_155319084.1">
    <property type="nucleotide sequence ID" value="NZ_AP021874.1"/>
</dbReference>
<protein>
    <recommendedName>
        <fullName evidence="3">Peroxiredoxin</fullName>
    </recommendedName>
</protein>
<dbReference type="AlphaFoldDB" id="A0A5K7Z3K3"/>
<proteinExistence type="predicted"/>
<dbReference type="EMBL" id="AP021874">
    <property type="protein sequence ID" value="BBO71217.1"/>
    <property type="molecule type" value="Genomic_DNA"/>
</dbReference>
<reference evidence="1 2" key="1">
    <citation type="submission" date="2019-11" db="EMBL/GenBank/DDBJ databases">
        <title>Comparative genomics of hydrocarbon-degrading Desulfosarcina strains.</title>
        <authorList>
            <person name="Watanabe M."/>
            <person name="Kojima H."/>
            <person name="Fukui M."/>
        </authorList>
    </citation>
    <scope>NUCLEOTIDE SEQUENCE [LARGE SCALE GENOMIC DNA]</scope>
    <source>
        <strain evidence="1 2">PL12</strain>
    </source>
</reference>
<evidence type="ECO:0008006" key="3">
    <source>
        <dbReference type="Google" id="ProtNLM"/>
    </source>
</evidence>
<dbReference type="OrthoDB" id="5431476at2"/>
<organism evidence="1 2">
    <name type="scientific">Desulfosarcina alkanivorans</name>
    <dbReference type="NCBI Taxonomy" id="571177"/>
    <lineage>
        <taxon>Bacteria</taxon>
        <taxon>Pseudomonadati</taxon>
        <taxon>Thermodesulfobacteriota</taxon>
        <taxon>Desulfobacteria</taxon>
        <taxon>Desulfobacterales</taxon>
        <taxon>Desulfosarcinaceae</taxon>
        <taxon>Desulfosarcina</taxon>
    </lineage>
</organism>
<keyword evidence="2" id="KW-1185">Reference proteome</keyword>
<gene>
    <name evidence="1" type="ORF">DSCA_51470</name>
</gene>
<accession>A0A5K7Z3K3</accession>
<name>A0A5K7Z3K3_9BACT</name>
<dbReference type="InterPro" id="IPR027396">
    <property type="entry name" value="DsrEFH-like"/>
</dbReference>